<name>A0ABT5UI92_9GAMM</name>
<keyword evidence="3" id="KW-1185">Reference proteome</keyword>
<comment type="caution">
    <text evidence="2">The sequence shown here is derived from an EMBL/GenBank/DDBJ whole genome shotgun (WGS) entry which is preliminary data.</text>
</comment>
<dbReference type="Proteomes" id="UP001528823">
    <property type="component" value="Unassembled WGS sequence"/>
</dbReference>
<proteinExistence type="predicted"/>
<gene>
    <name evidence="2" type="ORF">ORQ98_29455</name>
</gene>
<feature type="chain" id="PRO_5045054028" evidence="1">
    <location>
        <begin position="21"/>
        <end position="49"/>
    </location>
</feature>
<keyword evidence="1" id="KW-0732">Signal</keyword>
<dbReference type="EMBL" id="JAPMOU010000140">
    <property type="protein sequence ID" value="MDE1466085.1"/>
    <property type="molecule type" value="Genomic_DNA"/>
</dbReference>
<evidence type="ECO:0000313" key="2">
    <source>
        <dbReference type="EMBL" id="MDE1466085.1"/>
    </source>
</evidence>
<dbReference type="RefSeq" id="WP_274692380.1">
    <property type="nucleotide sequence ID" value="NZ_JAPMOU010000140.1"/>
</dbReference>
<reference evidence="2 3" key="1">
    <citation type="submission" date="2022-11" db="EMBL/GenBank/DDBJ databases">
        <title>Spartinivicinus poritis sp. nov., isolated from scleractinian coral Porites lutea.</title>
        <authorList>
            <person name="Zhang G."/>
            <person name="Cai L."/>
            <person name="Wei Q."/>
        </authorList>
    </citation>
    <scope>NUCLEOTIDE SEQUENCE [LARGE SCALE GENOMIC DNA]</scope>
    <source>
        <strain evidence="2 3">A2-2</strain>
    </source>
</reference>
<sequence length="49" mass="5433">MKIAKLLYIGILVLSVPAVAENKTKKTSIDNCLHSPLQCVYGMITKKKE</sequence>
<protein>
    <submittedName>
        <fullName evidence="2">Uncharacterized protein</fullName>
    </submittedName>
</protein>
<organism evidence="2 3">
    <name type="scientific">Spartinivicinus poritis</name>
    <dbReference type="NCBI Taxonomy" id="2994640"/>
    <lineage>
        <taxon>Bacteria</taxon>
        <taxon>Pseudomonadati</taxon>
        <taxon>Pseudomonadota</taxon>
        <taxon>Gammaproteobacteria</taxon>
        <taxon>Oceanospirillales</taxon>
        <taxon>Zooshikellaceae</taxon>
        <taxon>Spartinivicinus</taxon>
    </lineage>
</organism>
<evidence type="ECO:0000256" key="1">
    <source>
        <dbReference type="SAM" id="SignalP"/>
    </source>
</evidence>
<accession>A0ABT5UI92</accession>
<feature type="signal peptide" evidence="1">
    <location>
        <begin position="1"/>
        <end position="20"/>
    </location>
</feature>
<evidence type="ECO:0000313" key="3">
    <source>
        <dbReference type="Proteomes" id="UP001528823"/>
    </source>
</evidence>